<dbReference type="InterPro" id="IPR032675">
    <property type="entry name" value="LRR_dom_sf"/>
</dbReference>
<name>A0AA36EBE2_LACSI</name>
<evidence type="ECO:0000256" key="9">
    <source>
        <dbReference type="ARBA" id="ARBA00023136"/>
    </source>
</evidence>
<feature type="transmembrane region" description="Helical" evidence="12">
    <location>
        <begin position="873"/>
        <end position="898"/>
    </location>
</feature>
<evidence type="ECO:0000256" key="5">
    <source>
        <dbReference type="ARBA" id="ARBA00022692"/>
    </source>
</evidence>
<dbReference type="PANTHER" id="PTHR48063">
    <property type="entry name" value="LRR RECEPTOR-LIKE KINASE"/>
    <property type="match status" value="1"/>
</dbReference>
<comment type="similarity">
    <text evidence="2">Belongs to the RLP family.</text>
</comment>
<evidence type="ECO:0000256" key="6">
    <source>
        <dbReference type="ARBA" id="ARBA00022729"/>
    </source>
</evidence>
<evidence type="ECO:0008006" key="18">
    <source>
        <dbReference type="Google" id="ProtNLM"/>
    </source>
</evidence>
<dbReference type="Pfam" id="PF13855">
    <property type="entry name" value="LRR_8"/>
    <property type="match status" value="1"/>
</dbReference>
<dbReference type="SUPFAM" id="SSF52058">
    <property type="entry name" value="L domain-like"/>
    <property type="match status" value="1"/>
</dbReference>
<evidence type="ECO:0000256" key="10">
    <source>
        <dbReference type="ARBA" id="ARBA00023170"/>
    </source>
</evidence>
<dbReference type="FunFam" id="3.80.10.10:FF:000213">
    <property type="entry name" value="Tyrosine-sulfated glycopeptide receptor 1"/>
    <property type="match status" value="1"/>
</dbReference>
<evidence type="ECO:0000256" key="8">
    <source>
        <dbReference type="ARBA" id="ARBA00022989"/>
    </source>
</evidence>
<evidence type="ECO:0000259" key="14">
    <source>
        <dbReference type="Pfam" id="PF08263"/>
    </source>
</evidence>
<evidence type="ECO:0000256" key="11">
    <source>
        <dbReference type="ARBA" id="ARBA00023180"/>
    </source>
</evidence>
<keyword evidence="5 12" id="KW-0812">Transmembrane</keyword>
<keyword evidence="9 12" id="KW-0472">Membrane</keyword>
<dbReference type="Pfam" id="PF00560">
    <property type="entry name" value="LRR_1"/>
    <property type="match status" value="8"/>
</dbReference>
<feature type="signal peptide" evidence="13">
    <location>
        <begin position="1"/>
        <end position="18"/>
    </location>
</feature>
<feature type="chain" id="PRO_5041422675" description="Leucine-rich repeat-containing N-terminal plant-type domain-containing protein" evidence="13">
    <location>
        <begin position="19"/>
        <end position="934"/>
    </location>
</feature>
<keyword evidence="7" id="KW-0677">Repeat</keyword>
<dbReference type="Proteomes" id="UP001177003">
    <property type="component" value="Chromosome 6"/>
</dbReference>
<dbReference type="GO" id="GO:0051707">
    <property type="term" value="P:response to other organism"/>
    <property type="evidence" value="ECO:0007669"/>
    <property type="project" value="UniProtKB-ARBA"/>
</dbReference>
<evidence type="ECO:0000256" key="4">
    <source>
        <dbReference type="ARBA" id="ARBA00022614"/>
    </source>
</evidence>
<dbReference type="GO" id="GO:0006952">
    <property type="term" value="P:defense response"/>
    <property type="evidence" value="ECO:0007669"/>
    <property type="project" value="UniProtKB-ARBA"/>
</dbReference>
<keyword evidence="10" id="KW-0675">Receptor</keyword>
<keyword evidence="17" id="KW-1185">Reference proteome</keyword>
<evidence type="ECO:0000256" key="1">
    <source>
        <dbReference type="ARBA" id="ARBA00004251"/>
    </source>
</evidence>
<dbReference type="SMART" id="SM00369">
    <property type="entry name" value="LRR_TYP"/>
    <property type="match status" value="9"/>
</dbReference>
<sequence length="934" mass="103635">MRPCVVMIFSLLVVFLEATTDNQLPAVGDGGGGDDNGVTTNKCLDKERDALLQFKANLHDPDGSLSTWRPEEDDCCAWEGVTCDDKTGYHVTQLNTNSAGLVGEISHSLVNLTYLNLLDLSSNSFHGNIPRSIGSLAELRYLDLSGNSFYGTIPPEIGNLTNLQELSLGSVGRCRVENLDWLSHLSHLEKLALDGISLAKENQWVDVVLSLRNLSSLSLDGCELSQVVYPYSSSFLNSSSSSISFLSLRNNNLNSSMYGWLSPLTSDKLRRLDLSSNMLDGIPKYLGNLSSLEALTLDYNSAVVRFPDFLKNLSSGCTSLTLQYLYAQTSQFTGSLPDCIQNFSSLSYLYLSNNHMNGTISEKLWELSSLEEIDLSQNHLSGAISENIAKSKASIINLSKNPLQGVPYTNHMSNLSYLDYISLSSCKLGPHFPKWIQKLEKLTGLDISNSRISDIVPPEFWDMQFSYLNLSSNNISGEIPYLSSSYGGSTMIDLSSNSFNGPIPHLPSSLELLNLSRNKFSGGISSLCQIVDGFLQFLDLSHNSLTGQIPDCLWHFKELKVLNLGHNSLFGKLPTSFKSLIKLEALYLYENDFSGEFPLSLKNCTSLTSLNLGANKFSGKVPVWIGENLSRLYVLVLRSNKFLGTIPLQVCQLPNLQILDFSRNNLHGSIPSCLNNLTRMAQKGFLPLPNVHPYSATQYFNNIYSIHPYRTYLEYVDHAMIEWQGSEREFTRNLGLLKSIDMSSNNLTGHIPYELANLHELLALNLSKNALIGEIPQQVGQMNNLLALDLSGNHLSGGIPTSMSQMTSLCYLDVSCNNLSGRIPSSTQFQSFQPSSYNGNAGLCGPPLSGKCPGDEELLVGKSDGDWEDMDEFWGWFYIGGGTGFVTGFWIVCGTLLFNRRVRHAFFQFFDNFKDWVYVKMVVFIAKLRRIVHK</sequence>
<evidence type="ECO:0000259" key="15">
    <source>
        <dbReference type="Pfam" id="PF23598"/>
    </source>
</evidence>
<comment type="subcellular location">
    <subcellularLocation>
        <location evidence="1">Cell membrane</location>
        <topology evidence="1">Single-pass type I membrane protein</topology>
    </subcellularLocation>
</comment>
<evidence type="ECO:0000256" key="3">
    <source>
        <dbReference type="ARBA" id="ARBA00022475"/>
    </source>
</evidence>
<dbReference type="FunFam" id="3.80.10.10:FF:000095">
    <property type="entry name" value="LRR receptor-like serine/threonine-protein kinase GSO1"/>
    <property type="match status" value="1"/>
</dbReference>
<evidence type="ECO:0000256" key="13">
    <source>
        <dbReference type="SAM" id="SignalP"/>
    </source>
</evidence>
<dbReference type="SMART" id="SM00365">
    <property type="entry name" value="LRR_SD22"/>
    <property type="match status" value="4"/>
</dbReference>
<evidence type="ECO:0000256" key="12">
    <source>
        <dbReference type="SAM" id="Phobius"/>
    </source>
</evidence>
<dbReference type="FunFam" id="3.80.10.10:FF:000275">
    <property type="entry name" value="Leucine-rich repeat receptor-like protein kinase"/>
    <property type="match status" value="1"/>
</dbReference>
<keyword evidence="3" id="KW-1003">Cell membrane</keyword>
<keyword evidence="8 12" id="KW-1133">Transmembrane helix</keyword>
<dbReference type="Gene3D" id="3.80.10.10">
    <property type="entry name" value="Ribonuclease Inhibitor"/>
    <property type="match status" value="5"/>
</dbReference>
<dbReference type="GO" id="GO:0005886">
    <property type="term" value="C:plasma membrane"/>
    <property type="evidence" value="ECO:0007669"/>
    <property type="project" value="UniProtKB-SubCell"/>
</dbReference>
<evidence type="ECO:0000256" key="7">
    <source>
        <dbReference type="ARBA" id="ARBA00022737"/>
    </source>
</evidence>
<dbReference type="FunFam" id="3.80.10.10:FF:000041">
    <property type="entry name" value="LRR receptor-like serine/threonine-protein kinase ERECTA"/>
    <property type="match status" value="1"/>
</dbReference>
<dbReference type="AlphaFoldDB" id="A0AA36EBE2"/>
<accession>A0AA36EBE2</accession>
<dbReference type="InterPro" id="IPR001611">
    <property type="entry name" value="Leu-rich_rpt"/>
</dbReference>
<dbReference type="InterPro" id="IPR003591">
    <property type="entry name" value="Leu-rich_rpt_typical-subtyp"/>
</dbReference>
<protein>
    <recommendedName>
        <fullName evidence="18">Leucine-rich repeat-containing N-terminal plant-type domain-containing protein</fullName>
    </recommendedName>
</protein>
<gene>
    <name evidence="16" type="ORF">LSALG_LOCUS29421</name>
</gene>
<proteinExistence type="inferred from homology"/>
<organism evidence="16 17">
    <name type="scientific">Lactuca saligna</name>
    <name type="common">Willowleaf lettuce</name>
    <dbReference type="NCBI Taxonomy" id="75948"/>
    <lineage>
        <taxon>Eukaryota</taxon>
        <taxon>Viridiplantae</taxon>
        <taxon>Streptophyta</taxon>
        <taxon>Embryophyta</taxon>
        <taxon>Tracheophyta</taxon>
        <taxon>Spermatophyta</taxon>
        <taxon>Magnoliopsida</taxon>
        <taxon>eudicotyledons</taxon>
        <taxon>Gunneridae</taxon>
        <taxon>Pentapetalae</taxon>
        <taxon>asterids</taxon>
        <taxon>campanulids</taxon>
        <taxon>Asterales</taxon>
        <taxon>Asteraceae</taxon>
        <taxon>Cichorioideae</taxon>
        <taxon>Cichorieae</taxon>
        <taxon>Lactucinae</taxon>
        <taxon>Lactuca</taxon>
    </lineage>
</organism>
<feature type="domain" description="Disease resistance R13L4/SHOC-2-like LRR" evidence="15">
    <location>
        <begin position="102"/>
        <end position="274"/>
    </location>
</feature>
<dbReference type="InterPro" id="IPR055414">
    <property type="entry name" value="LRR_R13L4/SHOC2-like"/>
</dbReference>
<reference evidence="16" key="1">
    <citation type="submission" date="2023-04" db="EMBL/GenBank/DDBJ databases">
        <authorList>
            <person name="Vijverberg K."/>
            <person name="Xiong W."/>
            <person name="Schranz E."/>
        </authorList>
    </citation>
    <scope>NUCLEOTIDE SEQUENCE</scope>
</reference>
<dbReference type="PRINTS" id="PR00019">
    <property type="entry name" value="LEURICHRPT"/>
</dbReference>
<feature type="domain" description="Leucine-rich repeat-containing N-terminal plant-type" evidence="14">
    <location>
        <begin position="45"/>
        <end position="84"/>
    </location>
</feature>
<dbReference type="InterPro" id="IPR013210">
    <property type="entry name" value="LRR_N_plant-typ"/>
</dbReference>
<dbReference type="Pfam" id="PF23598">
    <property type="entry name" value="LRR_14"/>
    <property type="match status" value="1"/>
</dbReference>
<evidence type="ECO:0000256" key="2">
    <source>
        <dbReference type="ARBA" id="ARBA00009592"/>
    </source>
</evidence>
<dbReference type="EMBL" id="OX465082">
    <property type="protein sequence ID" value="CAI9290216.1"/>
    <property type="molecule type" value="Genomic_DNA"/>
</dbReference>
<keyword evidence="4" id="KW-0433">Leucine-rich repeat</keyword>
<dbReference type="SUPFAM" id="SSF52047">
    <property type="entry name" value="RNI-like"/>
    <property type="match status" value="1"/>
</dbReference>
<evidence type="ECO:0000313" key="17">
    <source>
        <dbReference type="Proteomes" id="UP001177003"/>
    </source>
</evidence>
<keyword evidence="11" id="KW-0325">Glycoprotein</keyword>
<dbReference type="InterPro" id="IPR046956">
    <property type="entry name" value="RLP23-like"/>
</dbReference>
<keyword evidence="6 13" id="KW-0732">Signal</keyword>
<dbReference type="PANTHER" id="PTHR48063:SF103">
    <property type="entry name" value="LEUCINE-RICH RECEPTOR-LIKE KINASE FAMILY PROTEIN"/>
    <property type="match status" value="1"/>
</dbReference>
<dbReference type="PROSITE" id="PS51450">
    <property type="entry name" value="LRR"/>
    <property type="match status" value="1"/>
</dbReference>
<dbReference type="Pfam" id="PF08263">
    <property type="entry name" value="LRRNT_2"/>
    <property type="match status" value="1"/>
</dbReference>
<evidence type="ECO:0000313" key="16">
    <source>
        <dbReference type="EMBL" id="CAI9290216.1"/>
    </source>
</evidence>